<reference evidence="2" key="1">
    <citation type="submission" date="2022-08" db="UniProtKB">
        <authorList>
            <consortium name="EnsemblMetazoa"/>
        </authorList>
    </citation>
    <scope>IDENTIFICATION</scope>
</reference>
<sequence>MMRGTEANIPHKLPQTGNGENGTLESKRTISLFPRSIMPHGKMKMKMMMCFEAAEKDCLGPLAYETALSSSAYCSSFLLLSSIEWLSGITAENGGLPNDGVTG</sequence>
<dbReference type="AlphaFoldDB" id="A0A8W7P803"/>
<accession>A0A8W7P803</accession>
<feature type="region of interest" description="Disordered" evidence="1">
    <location>
        <begin position="1"/>
        <end position="25"/>
    </location>
</feature>
<evidence type="ECO:0000256" key="1">
    <source>
        <dbReference type="SAM" id="MobiDB-lite"/>
    </source>
</evidence>
<dbReference type="EnsemblMetazoa" id="ACOM027157-RA">
    <property type="protein sequence ID" value="ACOM027157-PA.1"/>
    <property type="gene ID" value="ACOM027157"/>
</dbReference>
<name>A0A8W7P803_ANOCL</name>
<feature type="compositionally biased region" description="Polar residues" evidence="1">
    <location>
        <begin position="15"/>
        <end position="24"/>
    </location>
</feature>
<protein>
    <submittedName>
        <fullName evidence="2">Uncharacterized protein</fullName>
    </submittedName>
</protein>
<evidence type="ECO:0000313" key="2">
    <source>
        <dbReference type="EnsemblMetazoa" id="ACOM027157-PA.1"/>
    </source>
</evidence>
<organism evidence="2">
    <name type="scientific">Anopheles coluzzii</name>
    <name type="common">African malaria mosquito</name>
    <dbReference type="NCBI Taxonomy" id="1518534"/>
    <lineage>
        <taxon>Eukaryota</taxon>
        <taxon>Metazoa</taxon>
        <taxon>Ecdysozoa</taxon>
        <taxon>Arthropoda</taxon>
        <taxon>Hexapoda</taxon>
        <taxon>Insecta</taxon>
        <taxon>Pterygota</taxon>
        <taxon>Neoptera</taxon>
        <taxon>Endopterygota</taxon>
        <taxon>Diptera</taxon>
        <taxon>Nematocera</taxon>
        <taxon>Culicoidea</taxon>
        <taxon>Culicidae</taxon>
        <taxon>Anophelinae</taxon>
        <taxon>Anopheles</taxon>
    </lineage>
</organism>
<dbReference type="Proteomes" id="UP000075882">
    <property type="component" value="Unassembled WGS sequence"/>
</dbReference>
<proteinExistence type="predicted"/>